<evidence type="ECO:0000256" key="8">
    <source>
        <dbReference type="ARBA" id="ARBA00022982"/>
    </source>
</evidence>
<dbReference type="InterPro" id="IPR000516">
    <property type="entry name" value="Ni-dep_Hydgase_cyt-B"/>
</dbReference>
<sequence length="255" mass="28658">MKNHNSDKSNNKRDNNAEKVTTYQVWDRPSRFFHWVNVLLVLSLVFVGLIMLFRKDLGIDALEAKIKLKELHVIIGYLFAANLLVRIIWGFIGNRYAKFSHNIPNIRAIKQYRTALKDGQNPQYVGHNPLGKLAVATIMLTLTLIMATGLFRAGTDIYYPPFGSAITQYIAADGVDATLIKPYDETGVDKSKLAEMKPVKSIAGKVHLYSVYFLMLLIGLHVAAVIQAERRHQPGIISAMFSGKKRIKGTVENED</sequence>
<reference evidence="14 15" key="1">
    <citation type="submission" date="2007-08" db="EMBL/GenBank/DDBJ databases">
        <title>Complete sequence of Shewanella sediminis HAW-EB3.</title>
        <authorList>
            <consortium name="US DOE Joint Genome Institute"/>
            <person name="Copeland A."/>
            <person name="Lucas S."/>
            <person name="Lapidus A."/>
            <person name="Barry K."/>
            <person name="Glavina del Rio T."/>
            <person name="Dalin E."/>
            <person name="Tice H."/>
            <person name="Pitluck S."/>
            <person name="Chertkov O."/>
            <person name="Brettin T."/>
            <person name="Bruce D."/>
            <person name="Detter J.C."/>
            <person name="Han C."/>
            <person name="Schmutz J."/>
            <person name="Larimer F."/>
            <person name="Land M."/>
            <person name="Hauser L."/>
            <person name="Kyrpides N."/>
            <person name="Kim E."/>
            <person name="Zhao J.-S."/>
            <person name="Richardson P."/>
        </authorList>
    </citation>
    <scope>NUCLEOTIDE SEQUENCE [LARGE SCALE GENOMIC DNA]</scope>
    <source>
        <strain evidence="14 15">HAW-EB3</strain>
    </source>
</reference>
<gene>
    <name evidence="14" type="ordered locus">Ssed_2388</name>
</gene>
<evidence type="ECO:0000256" key="7">
    <source>
        <dbReference type="ARBA" id="ARBA00022723"/>
    </source>
</evidence>
<keyword evidence="8" id="KW-0249">Electron transport</keyword>
<accession>A8FVX4</accession>
<dbReference type="RefSeq" id="WP_012142732.1">
    <property type="nucleotide sequence ID" value="NC_009831.1"/>
</dbReference>
<organism evidence="14 15">
    <name type="scientific">Shewanella sediminis (strain HAW-EB3)</name>
    <dbReference type="NCBI Taxonomy" id="425104"/>
    <lineage>
        <taxon>Bacteria</taxon>
        <taxon>Pseudomonadati</taxon>
        <taxon>Pseudomonadota</taxon>
        <taxon>Gammaproteobacteria</taxon>
        <taxon>Alteromonadales</taxon>
        <taxon>Shewanellaceae</taxon>
        <taxon>Shewanella</taxon>
    </lineage>
</organism>
<dbReference type="GO" id="GO:0005506">
    <property type="term" value="F:iron ion binding"/>
    <property type="evidence" value="ECO:0007669"/>
    <property type="project" value="InterPro"/>
</dbReference>
<evidence type="ECO:0000256" key="11">
    <source>
        <dbReference type="ARBA" id="ARBA00023136"/>
    </source>
</evidence>
<evidence type="ECO:0000256" key="4">
    <source>
        <dbReference type="ARBA" id="ARBA00022475"/>
    </source>
</evidence>
<keyword evidence="6 12" id="KW-0812">Transmembrane</keyword>
<dbReference type="HOGENOM" id="CLU_078451_2_1_6"/>
<dbReference type="GO" id="GO:0009055">
    <property type="term" value="F:electron transfer activity"/>
    <property type="evidence" value="ECO:0007669"/>
    <property type="project" value="InterPro"/>
</dbReference>
<dbReference type="InterPro" id="IPR051542">
    <property type="entry name" value="Hydrogenase_cytochrome"/>
</dbReference>
<dbReference type="STRING" id="425104.Ssed_2388"/>
<dbReference type="PANTHER" id="PTHR30485:SF2">
    <property type="entry name" value="BLL0597 PROTEIN"/>
    <property type="match status" value="1"/>
</dbReference>
<dbReference type="PRINTS" id="PR00161">
    <property type="entry name" value="NIHGNASECYTB"/>
</dbReference>
<evidence type="ECO:0000256" key="3">
    <source>
        <dbReference type="ARBA" id="ARBA00022448"/>
    </source>
</evidence>
<dbReference type="eggNOG" id="COG3658">
    <property type="taxonomic scope" value="Bacteria"/>
</dbReference>
<dbReference type="Gene3D" id="1.20.950.20">
    <property type="entry name" value="Transmembrane di-heme cytochromes, Chain C"/>
    <property type="match status" value="1"/>
</dbReference>
<dbReference type="InterPro" id="IPR016174">
    <property type="entry name" value="Di-haem_cyt_TM"/>
</dbReference>
<name>A8FVX4_SHESH</name>
<evidence type="ECO:0000256" key="9">
    <source>
        <dbReference type="ARBA" id="ARBA00022989"/>
    </source>
</evidence>
<evidence type="ECO:0000259" key="13">
    <source>
        <dbReference type="Pfam" id="PF01292"/>
    </source>
</evidence>
<evidence type="ECO:0000256" key="5">
    <source>
        <dbReference type="ARBA" id="ARBA00022617"/>
    </source>
</evidence>
<keyword evidence="10" id="KW-0408">Iron</keyword>
<feature type="transmembrane region" description="Helical" evidence="12">
    <location>
        <begin position="133"/>
        <end position="151"/>
    </location>
</feature>
<keyword evidence="3" id="KW-0813">Transport</keyword>
<evidence type="ECO:0000256" key="2">
    <source>
        <dbReference type="ARBA" id="ARBA00008622"/>
    </source>
</evidence>
<dbReference type="GO" id="GO:0020037">
    <property type="term" value="F:heme binding"/>
    <property type="evidence" value="ECO:0007669"/>
    <property type="project" value="TreeGrafter"/>
</dbReference>
<keyword evidence="4" id="KW-1003">Cell membrane</keyword>
<keyword evidence="7" id="KW-0479">Metal-binding</keyword>
<comment type="similarity">
    <text evidence="2">Belongs to the HupC/HyaC/HydC family.</text>
</comment>
<proteinExistence type="inferred from homology"/>
<dbReference type="Proteomes" id="UP000002015">
    <property type="component" value="Chromosome"/>
</dbReference>
<dbReference type="Pfam" id="PF01292">
    <property type="entry name" value="Ni_hydr_CYTB"/>
    <property type="match status" value="1"/>
</dbReference>
<feature type="transmembrane region" description="Helical" evidence="12">
    <location>
        <begin position="74"/>
        <end position="92"/>
    </location>
</feature>
<evidence type="ECO:0000256" key="1">
    <source>
        <dbReference type="ARBA" id="ARBA00004651"/>
    </source>
</evidence>
<keyword evidence="5" id="KW-0349">Heme</keyword>
<dbReference type="GO" id="GO:0005886">
    <property type="term" value="C:plasma membrane"/>
    <property type="evidence" value="ECO:0007669"/>
    <property type="project" value="UniProtKB-SubCell"/>
</dbReference>
<evidence type="ECO:0000313" key="15">
    <source>
        <dbReference type="Proteomes" id="UP000002015"/>
    </source>
</evidence>
<evidence type="ECO:0000256" key="12">
    <source>
        <dbReference type="SAM" id="Phobius"/>
    </source>
</evidence>
<dbReference type="OrthoDB" id="196472at2"/>
<protein>
    <submittedName>
        <fullName evidence="14">Cytochrome b561</fullName>
    </submittedName>
</protein>
<dbReference type="EMBL" id="CP000821">
    <property type="protein sequence ID" value="ABV36997.1"/>
    <property type="molecule type" value="Genomic_DNA"/>
</dbReference>
<dbReference type="InterPro" id="IPR011577">
    <property type="entry name" value="Cyt_b561_bac/Ni-Hgenase"/>
</dbReference>
<feature type="domain" description="Cytochrome b561 bacterial/Ni-hydrogenase" evidence="13">
    <location>
        <begin position="25"/>
        <end position="243"/>
    </location>
</feature>
<dbReference type="PANTHER" id="PTHR30485">
    <property type="entry name" value="NI/FE-HYDROGENASE 1 B-TYPE CYTOCHROME SUBUNIT"/>
    <property type="match status" value="1"/>
</dbReference>
<feature type="transmembrane region" description="Helical" evidence="12">
    <location>
        <begin position="206"/>
        <end position="226"/>
    </location>
</feature>
<keyword evidence="9 12" id="KW-1133">Transmembrane helix</keyword>
<dbReference type="SUPFAM" id="SSF81342">
    <property type="entry name" value="Transmembrane di-heme cytochromes"/>
    <property type="match status" value="1"/>
</dbReference>
<evidence type="ECO:0000256" key="10">
    <source>
        <dbReference type="ARBA" id="ARBA00023004"/>
    </source>
</evidence>
<dbReference type="GO" id="GO:0022904">
    <property type="term" value="P:respiratory electron transport chain"/>
    <property type="evidence" value="ECO:0007669"/>
    <property type="project" value="InterPro"/>
</dbReference>
<dbReference type="KEGG" id="sse:Ssed_2388"/>
<keyword evidence="11 12" id="KW-0472">Membrane</keyword>
<feature type="transmembrane region" description="Helical" evidence="12">
    <location>
        <begin position="32"/>
        <end position="53"/>
    </location>
</feature>
<evidence type="ECO:0000256" key="6">
    <source>
        <dbReference type="ARBA" id="ARBA00022692"/>
    </source>
</evidence>
<dbReference type="AlphaFoldDB" id="A8FVX4"/>
<keyword evidence="15" id="KW-1185">Reference proteome</keyword>
<evidence type="ECO:0000313" key="14">
    <source>
        <dbReference type="EMBL" id="ABV36997.1"/>
    </source>
</evidence>
<comment type="subcellular location">
    <subcellularLocation>
        <location evidence="1">Cell membrane</location>
        <topology evidence="1">Multi-pass membrane protein</topology>
    </subcellularLocation>
</comment>